<feature type="region of interest" description="Disordered" evidence="1">
    <location>
        <begin position="849"/>
        <end position="874"/>
    </location>
</feature>
<feature type="region of interest" description="Disordered" evidence="1">
    <location>
        <begin position="1"/>
        <end position="26"/>
    </location>
</feature>
<feature type="region of interest" description="Disordered" evidence="1">
    <location>
        <begin position="394"/>
        <end position="422"/>
    </location>
</feature>
<name>A0A813FGQ4_POLGL</name>
<evidence type="ECO:0000256" key="1">
    <source>
        <dbReference type="SAM" id="MobiDB-lite"/>
    </source>
</evidence>
<dbReference type="EMBL" id="CAJNNV010025064">
    <property type="protein sequence ID" value="CAE8611971.1"/>
    <property type="molecule type" value="Genomic_DNA"/>
</dbReference>
<feature type="compositionally biased region" description="Polar residues" evidence="1">
    <location>
        <begin position="856"/>
        <end position="874"/>
    </location>
</feature>
<comment type="caution">
    <text evidence="2">The sequence shown here is derived from an EMBL/GenBank/DDBJ whole genome shotgun (WGS) entry which is preliminary data.</text>
</comment>
<dbReference type="Proteomes" id="UP000654075">
    <property type="component" value="Unassembled WGS sequence"/>
</dbReference>
<evidence type="ECO:0000313" key="3">
    <source>
        <dbReference type="Proteomes" id="UP000654075"/>
    </source>
</evidence>
<feature type="region of interest" description="Disordered" evidence="1">
    <location>
        <begin position="776"/>
        <end position="795"/>
    </location>
</feature>
<accession>A0A813FGQ4</accession>
<feature type="region of interest" description="Disordered" evidence="1">
    <location>
        <begin position="1025"/>
        <end position="1061"/>
    </location>
</feature>
<keyword evidence="3" id="KW-1185">Reference proteome</keyword>
<gene>
    <name evidence="2" type="ORF">PGLA1383_LOCUS29766</name>
</gene>
<protein>
    <submittedName>
        <fullName evidence="2">Uncharacterized protein</fullName>
    </submittedName>
</protein>
<feature type="compositionally biased region" description="Low complexity" evidence="1">
    <location>
        <begin position="406"/>
        <end position="420"/>
    </location>
</feature>
<reference evidence="2" key="1">
    <citation type="submission" date="2021-02" db="EMBL/GenBank/DDBJ databases">
        <authorList>
            <person name="Dougan E. K."/>
            <person name="Rhodes N."/>
            <person name="Thang M."/>
            <person name="Chan C."/>
        </authorList>
    </citation>
    <scope>NUCLEOTIDE SEQUENCE</scope>
</reference>
<proteinExistence type="predicted"/>
<dbReference type="AlphaFoldDB" id="A0A813FGQ4"/>
<organism evidence="2 3">
    <name type="scientific">Polarella glacialis</name>
    <name type="common">Dinoflagellate</name>
    <dbReference type="NCBI Taxonomy" id="89957"/>
    <lineage>
        <taxon>Eukaryota</taxon>
        <taxon>Sar</taxon>
        <taxon>Alveolata</taxon>
        <taxon>Dinophyceae</taxon>
        <taxon>Suessiales</taxon>
        <taxon>Suessiaceae</taxon>
        <taxon>Polarella</taxon>
    </lineage>
</organism>
<sequence length="1166" mass="124679">MSASSSKQPLAATDGVLDDPSPTKSRSFKNLVRRLIPATPSYSSTAPCGSSKPKLADSLTRWLVARKHCPAQRGGTCPLIDCLASRGLLTMAALVAAPEVVIGAAAKEARLKMGALISLLGDLESISAVTLPAMLRSKVVELNPRELAPLSSVVVDTESSDARPVWATWRLPDQHGKEMQLTAACRAAGPDSTKPSEESQAEQWACATRLEPRRWHLHVSGSPIRVVAVPSFAMFENESQVFLCEGKGEGLETLSRESWTAAVARERAKGLPFRLQLMLQAGRCSLAVPPTASTTGVASIQGLQFGVRGVVEFLPKDLRCRLQIGSISKSAVICKGSTLDSLLDNMAKGARALASAVGMDWEPVSVLSNGSISPAIGPSRTSSDDEDAIEDLETPPVVEIDPLAEPPIGSRPSPISRASATWDEEMSQFGSEAASSVAQRDRRPSLGRLGLTWDIGSRSEVVEVVRMYRSSFKFDLRLFDVVLLQMQAATYSVLHVRSCADSWRHSAFTIAVTLIARASKSESVARVTQLSKVRAEPPLVGVRKAKGASSLKTFSRDLQTLRMDRSGALACLSYLWDQAENDAGQGGQGQVRVQIRGLDELELTLLCLLPSIADLPISSRTASQSQGSSMMMYPNSSELADAEVRIAERAEVAAKASVTATVGTAAVFCHVLFFFLIRHYTYLESCSLREFDLKAAAAAAAFRAARLTLGVSSLDLCRDATDSSLDAIRLMSRDGKPRKKDGVRGHFEKAKTAGNDWPHFIASSTFEDFAPVAAAPKDGVPKGDGKGKKGKKGKVTDRSFCAAAVPACKAAGASSQDASAMVEQTSISADKESPPVSAAASSIIPGALTAEGPLPASSQMQTSAHPPAATQWSSGRNVMSVTAEEMTAMSAALRQRMLNPEQTEVERLLSERLAVHPSLRTDYEPCRPSSARGSFRLSIFSLELDWSDHPDQPGGSCDRDGAALMSPDAPRCALYFSRLVNPFLKRTVLIVEKAARRLLPMTPVGMVQSARPVPVDSAVMEFIGSPRQAPEPTSSPKPKSAGPSEPSTTSGKSVPAGKSEPSPIHAALDTPVWVRFPAFNSLSSVAPQTCVGSDLQHLPPAMSNSQVVRAGYAMLSYLLDVRSAGYLQAAEIFWGFSGPTLKLESRVGLPVQWEDFWTQWRGEISG</sequence>
<evidence type="ECO:0000313" key="2">
    <source>
        <dbReference type="EMBL" id="CAE8611971.1"/>
    </source>
</evidence>